<proteinExistence type="predicted"/>
<comment type="caution">
    <text evidence="1">The sequence shown here is derived from an EMBL/GenBank/DDBJ whole genome shotgun (WGS) entry which is preliminary data.</text>
</comment>
<reference evidence="1 2" key="1">
    <citation type="submission" date="2021-10" db="EMBL/GenBank/DDBJ databases">
        <title>Anaerobic single-cell dispensing facilitates the cultivation of human gut bacteria.</title>
        <authorList>
            <person name="Afrizal A."/>
        </authorList>
    </citation>
    <scope>NUCLEOTIDE SEQUENCE [LARGE SCALE GENOMIC DNA]</scope>
    <source>
        <strain evidence="1 2">CLA-AA-H224</strain>
    </source>
</reference>
<name>A0AAE3E3D0_9FIRM</name>
<gene>
    <name evidence="1" type="ORF">LKD48_03100</name>
</gene>
<accession>A0AAE3E3D0</accession>
<organism evidence="1 2">
    <name type="scientific">Anthropogastromicrobium aceti</name>
    <dbReference type="NCBI Taxonomy" id="2981768"/>
    <lineage>
        <taxon>Bacteria</taxon>
        <taxon>Bacillati</taxon>
        <taxon>Bacillota</taxon>
        <taxon>Clostridia</taxon>
        <taxon>Lachnospirales</taxon>
        <taxon>Lachnospiraceae</taxon>
        <taxon>Anthropogastromicrobium</taxon>
    </lineage>
</organism>
<sequence>MLKVTDEMLTGMEKIFKTQLQASDVLAVWNAETEEMQLEIYYSEGRYRVLQFRKCFEESSI</sequence>
<evidence type="ECO:0000313" key="2">
    <source>
        <dbReference type="Proteomes" id="UP001198200"/>
    </source>
</evidence>
<dbReference type="AlphaFoldDB" id="A0AAE3E3D0"/>
<evidence type="ECO:0000313" key="1">
    <source>
        <dbReference type="EMBL" id="MCC2220637.1"/>
    </source>
</evidence>
<dbReference type="Proteomes" id="UP001198200">
    <property type="component" value="Unassembled WGS sequence"/>
</dbReference>
<dbReference type="EMBL" id="JAJEQN010000005">
    <property type="protein sequence ID" value="MCC2220637.1"/>
    <property type="molecule type" value="Genomic_DNA"/>
</dbReference>
<keyword evidence="2" id="KW-1185">Reference proteome</keyword>
<protein>
    <submittedName>
        <fullName evidence="1">Uncharacterized protein</fullName>
    </submittedName>
</protein>
<dbReference type="RefSeq" id="WP_308731158.1">
    <property type="nucleotide sequence ID" value="NZ_JAJEQN010000005.1"/>
</dbReference>